<dbReference type="EMBL" id="GL377607">
    <property type="protein sequence ID" value="EFJ19285.1"/>
    <property type="molecule type" value="Genomic_DNA"/>
</dbReference>
<dbReference type="eggNOG" id="KOG4197">
    <property type="taxonomic scope" value="Eukaryota"/>
</dbReference>
<dbReference type="FunFam" id="1.25.40.10:FF:000158">
    <property type="entry name" value="pentatricopeptide repeat-containing protein At2g33680"/>
    <property type="match status" value="1"/>
</dbReference>
<feature type="repeat" description="PPR" evidence="2">
    <location>
        <begin position="5"/>
        <end position="35"/>
    </location>
</feature>
<dbReference type="PANTHER" id="PTHR47926">
    <property type="entry name" value="PENTATRICOPEPTIDE REPEAT-CONTAINING PROTEIN"/>
    <property type="match status" value="1"/>
</dbReference>
<reference evidence="3 4" key="1">
    <citation type="journal article" date="2011" name="Science">
        <title>The Selaginella genome identifies genetic changes associated with the evolution of vascular plants.</title>
        <authorList>
            <person name="Banks J.A."/>
            <person name="Nishiyama T."/>
            <person name="Hasebe M."/>
            <person name="Bowman J.L."/>
            <person name="Gribskov M."/>
            <person name="dePamphilis C."/>
            <person name="Albert V.A."/>
            <person name="Aono N."/>
            <person name="Aoyama T."/>
            <person name="Ambrose B.A."/>
            <person name="Ashton N.W."/>
            <person name="Axtell M.J."/>
            <person name="Barker E."/>
            <person name="Barker M.S."/>
            <person name="Bennetzen J.L."/>
            <person name="Bonawitz N.D."/>
            <person name="Chapple C."/>
            <person name="Cheng C."/>
            <person name="Correa L.G."/>
            <person name="Dacre M."/>
            <person name="DeBarry J."/>
            <person name="Dreyer I."/>
            <person name="Elias M."/>
            <person name="Engstrom E.M."/>
            <person name="Estelle M."/>
            <person name="Feng L."/>
            <person name="Finet C."/>
            <person name="Floyd S.K."/>
            <person name="Frommer W.B."/>
            <person name="Fujita T."/>
            <person name="Gramzow L."/>
            <person name="Gutensohn M."/>
            <person name="Harholt J."/>
            <person name="Hattori M."/>
            <person name="Heyl A."/>
            <person name="Hirai T."/>
            <person name="Hiwatashi Y."/>
            <person name="Ishikawa M."/>
            <person name="Iwata M."/>
            <person name="Karol K.G."/>
            <person name="Koehler B."/>
            <person name="Kolukisaoglu U."/>
            <person name="Kubo M."/>
            <person name="Kurata T."/>
            <person name="Lalonde S."/>
            <person name="Li K."/>
            <person name="Li Y."/>
            <person name="Litt A."/>
            <person name="Lyons E."/>
            <person name="Manning G."/>
            <person name="Maruyama T."/>
            <person name="Michael T.P."/>
            <person name="Mikami K."/>
            <person name="Miyazaki S."/>
            <person name="Morinaga S."/>
            <person name="Murata T."/>
            <person name="Mueller-Roeber B."/>
            <person name="Nelson D.R."/>
            <person name="Obara M."/>
            <person name="Oguri Y."/>
            <person name="Olmstead R.G."/>
            <person name="Onodera N."/>
            <person name="Petersen B.L."/>
            <person name="Pils B."/>
            <person name="Prigge M."/>
            <person name="Rensing S.A."/>
            <person name="Riano-Pachon D.M."/>
            <person name="Roberts A.W."/>
            <person name="Sato Y."/>
            <person name="Scheller H.V."/>
            <person name="Schulz B."/>
            <person name="Schulz C."/>
            <person name="Shakirov E.V."/>
            <person name="Shibagaki N."/>
            <person name="Shinohara N."/>
            <person name="Shippen D.E."/>
            <person name="Soerensen I."/>
            <person name="Sotooka R."/>
            <person name="Sugimoto N."/>
            <person name="Sugita M."/>
            <person name="Sumikawa N."/>
            <person name="Tanurdzic M."/>
            <person name="Theissen G."/>
            <person name="Ulvskov P."/>
            <person name="Wakazuki S."/>
            <person name="Weng J.K."/>
            <person name="Willats W.W."/>
            <person name="Wipf D."/>
            <person name="Wolf P.G."/>
            <person name="Yang L."/>
            <person name="Zimmer A.D."/>
            <person name="Zhu Q."/>
            <person name="Mitros T."/>
            <person name="Hellsten U."/>
            <person name="Loque D."/>
            <person name="Otillar R."/>
            <person name="Salamov A."/>
            <person name="Schmutz J."/>
            <person name="Shapiro H."/>
            <person name="Lindquist E."/>
            <person name="Lucas S."/>
            <person name="Rokhsar D."/>
            <person name="Grigoriev I.V."/>
        </authorList>
    </citation>
    <scope>NUCLEOTIDE SEQUENCE [LARGE SCALE GENOMIC DNA]</scope>
</reference>
<dbReference type="HOGENOM" id="CLU_002706_0_0_1"/>
<proteinExistence type="predicted"/>
<dbReference type="PROSITE" id="PS51375">
    <property type="entry name" value="PPR"/>
    <property type="match status" value="2"/>
</dbReference>
<organism evidence="4">
    <name type="scientific">Selaginella moellendorffii</name>
    <name type="common">Spikemoss</name>
    <dbReference type="NCBI Taxonomy" id="88036"/>
    <lineage>
        <taxon>Eukaryota</taxon>
        <taxon>Viridiplantae</taxon>
        <taxon>Streptophyta</taxon>
        <taxon>Embryophyta</taxon>
        <taxon>Tracheophyta</taxon>
        <taxon>Lycopodiopsida</taxon>
        <taxon>Selaginellales</taxon>
        <taxon>Selaginellaceae</taxon>
        <taxon>Selaginella</taxon>
    </lineage>
</organism>
<dbReference type="NCBIfam" id="TIGR00756">
    <property type="entry name" value="PPR"/>
    <property type="match status" value="2"/>
</dbReference>
<protein>
    <recommendedName>
        <fullName evidence="5">Pentacotripeptide-repeat region of PRORP domain-containing protein</fullName>
    </recommendedName>
</protein>
<accession>D8S954</accession>
<dbReference type="GO" id="GO:0003723">
    <property type="term" value="F:RNA binding"/>
    <property type="evidence" value="ECO:0007669"/>
    <property type="project" value="InterPro"/>
</dbReference>
<evidence type="ECO:0008006" key="5">
    <source>
        <dbReference type="Google" id="ProtNLM"/>
    </source>
</evidence>
<dbReference type="PANTHER" id="PTHR47926:SF382">
    <property type="entry name" value="PENTACOTRIPEPTIDE-REPEAT REGION OF PRORP DOMAIN-CONTAINING PROTEIN"/>
    <property type="match status" value="1"/>
</dbReference>
<dbReference type="InterPro" id="IPR002885">
    <property type="entry name" value="PPR_rpt"/>
</dbReference>
<evidence type="ECO:0000313" key="3">
    <source>
        <dbReference type="EMBL" id="EFJ19285.1"/>
    </source>
</evidence>
<dbReference type="Pfam" id="PF01535">
    <property type="entry name" value="PPR"/>
    <property type="match status" value="1"/>
</dbReference>
<dbReference type="Gramene" id="EFJ19285">
    <property type="protein sequence ID" value="EFJ19285"/>
    <property type="gene ID" value="SELMODRAFT_111390"/>
</dbReference>
<keyword evidence="1" id="KW-0677">Repeat</keyword>
<dbReference type="InParanoid" id="D8S954"/>
<dbReference type="Proteomes" id="UP000001514">
    <property type="component" value="Unassembled WGS sequence"/>
</dbReference>
<dbReference type="KEGG" id="smo:SELMODRAFT_111390"/>
<dbReference type="InterPro" id="IPR046960">
    <property type="entry name" value="PPR_At4g14850-like_plant"/>
</dbReference>
<evidence type="ECO:0000256" key="1">
    <source>
        <dbReference type="ARBA" id="ARBA00022737"/>
    </source>
</evidence>
<evidence type="ECO:0000313" key="4">
    <source>
        <dbReference type="Proteomes" id="UP000001514"/>
    </source>
</evidence>
<name>D8S954_SELML</name>
<dbReference type="Gene3D" id="1.25.40.10">
    <property type="entry name" value="Tetratricopeptide repeat domain"/>
    <property type="match status" value="2"/>
</dbReference>
<evidence type="ECO:0000256" key="2">
    <source>
        <dbReference type="PROSITE-ProRule" id="PRU00708"/>
    </source>
</evidence>
<dbReference type="GO" id="GO:0009451">
    <property type="term" value="P:RNA modification"/>
    <property type="evidence" value="ECO:0007669"/>
    <property type="project" value="InterPro"/>
</dbReference>
<feature type="repeat" description="PPR" evidence="2">
    <location>
        <begin position="36"/>
        <end position="70"/>
    </location>
</feature>
<dbReference type="AlphaFoldDB" id="D8S954"/>
<keyword evidence="4" id="KW-1185">Reference proteome</keyword>
<dbReference type="Pfam" id="PF13041">
    <property type="entry name" value="PPR_2"/>
    <property type="match status" value="1"/>
</dbReference>
<gene>
    <name evidence="3" type="ORF">SELMODRAFT_111390</name>
</gene>
<dbReference type="GO" id="GO:0048731">
    <property type="term" value="P:system development"/>
    <property type="evidence" value="ECO:0007669"/>
    <property type="project" value="UniProtKB-ARBA"/>
</dbReference>
<sequence>MPEWDLISCTTMLSAHAQNGQVDEAKGLFDRIPELDLVSWTAMLSAYADNAKIKEAYEVFETMQERSILSESPDAVSFVCVLLACIHSGKLYEGWAKFCSMVTDFALKPTPQHYCCVVEMLGRAGHLRHAEDLLAGMPYLPRASAWRSLLGACRTGRDVEGGSRATGQVMHLDPRSASSYVVLSSIVAEI</sequence>
<dbReference type="InterPro" id="IPR011990">
    <property type="entry name" value="TPR-like_helical_dom_sf"/>
</dbReference>